<protein>
    <submittedName>
        <fullName evidence="2">Uncharacterized protein</fullName>
    </submittedName>
</protein>
<evidence type="ECO:0000313" key="3">
    <source>
        <dbReference type="EMBL" id="WVW82474.1"/>
    </source>
</evidence>
<proteinExistence type="predicted"/>
<evidence type="ECO:0000313" key="2">
    <source>
        <dbReference type="EMBL" id="OCF28332.1"/>
    </source>
</evidence>
<dbReference type="AlphaFoldDB" id="A0A1B9GBD9"/>
<feature type="compositionally biased region" description="Basic and acidic residues" evidence="1">
    <location>
        <begin position="33"/>
        <end position="64"/>
    </location>
</feature>
<feature type="region of interest" description="Disordered" evidence="1">
    <location>
        <begin position="33"/>
        <end position="232"/>
    </location>
</feature>
<accession>A0A1B9GBD9</accession>
<dbReference type="EMBL" id="CP144542">
    <property type="protein sequence ID" value="WVW82474.1"/>
    <property type="molecule type" value="Genomic_DNA"/>
</dbReference>
<gene>
    <name evidence="2" type="ORF">I302_03189</name>
    <name evidence="3" type="ORF">I302_104485</name>
</gene>
<dbReference type="VEuPathDB" id="FungiDB:I302_03189"/>
<dbReference type="OrthoDB" id="3364747at2759"/>
<dbReference type="EMBL" id="KI894019">
    <property type="protein sequence ID" value="OCF28332.1"/>
    <property type="molecule type" value="Genomic_DNA"/>
</dbReference>
<dbReference type="GeneID" id="30207588"/>
<reference evidence="3" key="2">
    <citation type="submission" date="2013-07" db="EMBL/GenBank/DDBJ databases">
        <authorList>
            <consortium name="The Broad Institute Genome Sequencing Platform"/>
            <person name="Cuomo C."/>
            <person name="Litvintseva A."/>
            <person name="Chen Y."/>
            <person name="Heitman J."/>
            <person name="Sun S."/>
            <person name="Springer D."/>
            <person name="Dromer F."/>
            <person name="Young S.K."/>
            <person name="Zeng Q."/>
            <person name="Gargeya S."/>
            <person name="Fitzgerald M."/>
            <person name="Abouelleil A."/>
            <person name="Alvarado L."/>
            <person name="Berlin A.M."/>
            <person name="Chapman S.B."/>
            <person name="Dewar J."/>
            <person name="Goldberg J."/>
            <person name="Griggs A."/>
            <person name="Gujja S."/>
            <person name="Hansen M."/>
            <person name="Howarth C."/>
            <person name="Imamovic A."/>
            <person name="Larimer J."/>
            <person name="McCowan C."/>
            <person name="Murphy C."/>
            <person name="Pearson M."/>
            <person name="Priest M."/>
            <person name="Roberts A."/>
            <person name="Saif S."/>
            <person name="Shea T."/>
            <person name="Sykes S."/>
            <person name="Wortman J."/>
            <person name="Nusbaum C."/>
            <person name="Birren B."/>
        </authorList>
    </citation>
    <scope>NUCLEOTIDE SEQUENCE</scope>
    <source>
        <strain evidence="3">CBS 10118</strain>
    </source>
</reference>
<feature type="compositionally biased region" description="Polar residues" evidence="1">
    <location>
        <begin position="82"/>
        <end position="94"/>
    </location>
</feature>
<name>A0A1B9GBD9_9TREE</name>
<sequence length="232" mass="23863">MGLFGSSDPTVKAEKAIAKEAKVEDKQLRQAEKDLAHAEKSEAKAAKAEVKAHHAQEKAAKVEQKMAAALNKATHKHDDSVNHANASVNDVNRTSSEHSRISQEVAQKKAALENLTSQHHAHEQTRDSKLKELHQQPATTASNVTNDLRTGEHVTPQGGVNQTGAAGNGALDQTQANAAGVQAGSGAGGYGAPGAGTGGAGYGAETNAAQGAGYGQGGVTDGQRTADAVRRL</sequence>
<feature type="compositionally biased region" description="Basic and acidic residues" evidence="1">
    <location>
        <begin position="95"/>
        <end position="111"/>
    </location>
</feature>
<reference evidence="3" key="4">
    <citation type="submission" date="2024-02" db="EMBL/GenBank/DDBJ databases">
        <title>Comparative genomics of Cryptococcus and Kwoniella reveals pathogenesis evolution and contrasting modes of karyotype evolution via chromosome fusion or intercentromeric recombination.</title>
        <authorList>
            <person name="Coelho M.A."/>
            <person name="David-Palma M."/>
            <person name="Shea T."/>
            <person name="Bowers K."/>
            <person name="McGinley-Smith S."/>
            <person name="Mohammad A.W."/>
            <person name="Gnirke A."/>
            <person name="Yurkov A.M."/>
            <person name="Nowrousian M."/>
            <person name="Sun S."/>
            <person name="Cuomo C.A."/>
            <person name="Heitman J."/>
        </authorList>
    </citation>
    <scope>NUCLEOTIDE SEQUENCE</scope>
    <source>
        <strain evidence="3">CBS 10118</strain>
    </source>
</reference>
<dbReference type="KEGG" id="kbi:30207588"/>
<feature type="compositionally biased region" description="Polar residues" evidence="1">
    <location>
        <begin position="136"/>
        <end position="148"/>
    </location>
</feature>
<dbReference type="Proteomes" id="UP000092730">
    <property type="component" value="Chromosome 2"/>
</dbReference>
<evidence type="ECO:0000313" key="4">
    <source>
        <dbReference type="Proteomes" id="UP000092730"/>
    </source>
</evidence>
<reference evidence="2" key="3">
    <citation type="submission" date="2014-01" db="EMBL/GenBank/DDBJ databases">
        <title>Evolution of pathogenesis and genome organization in the Tremellales.</title>
        <authorList>
            <person name="Cuomo C."/>
            <person name="Litvintseva A."/>
            <person name="Heitman J."/>
            <person name="Chen Y."/>
            <person name="Sun S."/>
            <person name="Springer D."/>
            <person name="Dromer F."/>
            <person name="Young S."/>
            <person name="Zeng Q."/>
            <person name="Chapman S."/>
            <person name="Gujja S."/>
            <person name="Saif S."/>
            <person name="Birren B."/>
        </authorList>
    </citation>
    <scope>NUCLEOTIDE SEQUENCE</scope>
    <source>
        <strain evidence="2">CBS 10118</strain>
    </source>
</reference>
<feature type="compositionally biased region" description="Basic and acidic residues" evidence="1">
    <location>
        <begin position="120"/>
        <end position="134"/>
    </location>
</feature>
<feature type="compositionally biased region" description="Gly residues" evidence="1">
    <location>
        <begin position="183"/>
        <end position="202"/>
    </location>
</feature>
<dbReference type="RefSeq" id="XP_019049402.1">
    <property type="nucleotide sequence ID" value="XM_019189840.1"/>
</dbReference>
<feature type="compositionally biased region" description="Polar residues" evidence="1">
    <location>
        <begin position="158"/>
        <end position="175"/>
    </location>
</feature>
<organism evidence="2">
    <name type="scientific">Kwoniella bestiolae CBS 10118</name>
    <dbReference type="NCBI Taxonomy" id="1296100"/>
    <lineage>
        <taxon>Eukaryota</taxon>
        <taxon>Fungi</taxon>
        <taxon>Dikarya</taxon>
        <taxon>Basidiomycota</taxon>
        <taxon>Agaricomycotina</taxon>
        <taxon>Tremellomycetes</taxon>
        <taxon>Tremellales</taxon>
        <taxon>Cryptococcaceae</taxon>
        <taxon>Kwoniella</taxon>
    </lineage>
</organism>
<evidence type="ECO:0000256" key="1">
    <source>
        <dbReference type="SAM" id="MobiDB-lite"/>
    </source>
</evidence>
<keyword evidence="4" id="KW-1185">Reference proteome</keyword>
<reference evidence="2" key="1">
    <citation type="submission" date="2013-07" db="EMBL/GenBank/DDBJ databases">
        <title>The Genome Sequence of Cryptococcus bestiolae CBS10118.</title>
        <authorList>
            <consortium name="The Broad Institute Genome Sequencing Platform"/>
            <person name="Cuomo C."/>
            <person name="Litvintseva A."/>
            <person name="Chen Y."/>
            <person name="Heitman J."/>
            <person name="Sun S."/>
            <person name="Springer D."/>
            <person name="Dromer F."/>
            <person name="Young S.K."/>
            <person name="Zeng Q."/>
            <person name="Gargeya S."/>
            <person name="Fitzgerald M."/>
            <person name="Abouelleil A."/>
            <person name="Alvarado L."/>
            <person name="Berlin A.M."/>
            <person name="Chapman S.B."/>
            <person name="Dewar J."/>
            <person name="Goldberg J."/>
            <person name="Griggs A."/>
            <person name="Gujja S."/>
            <person name="Hansen M."/>
            <person name="Howarth C."/>
            <person name="Imamovic A."/>
            <person name="Larimer J."/>
            <person name="McCowan C."/>
            <person name="Murphy C."/>
            <person name="Pearson M."/>
            <person name="Priest M."/>
            <person name="Roberts A."/>
            <person name="Saif S."/>
            <person name="Shea T."/>
            <person name="Sykes S."/>
            <person name="Wortman J."/>
            <person name="Nusbaum C."/>
            <person name="Birren B."/>
        </authorList>
    </citation>
    <scope>NUCLEOTIDE SEQUENCE [LARGE SCALE GENOMIC DNA]</scope>
    <source>
        <strain evidence="2">CBS 10118</strain>
    </source>
</reference>